<sequence length="165" mass="18196">MTSRRRKKPPDPPSASLLSLSCCNHALSSDPIYPYPCNLSPSLGLGNRGKYAAVSRPLPSRSRSEEYIVFRSSSIPSIWVTTTSAVGYRPAAVSCSSAWQRSLGCSSSGFCLLFKVRTARLLHTKMSQRLLSDRYDVLASDSRPSSQAFLRCVHYIFEARIPCEG</sequence>
<organism evidence="1">
    <name type="scientific">Opuntia streptacantha</name>
    <name type="common">Prickly pear cactus</name>
    <name type="synonym">Opuntia cardona</name>
    <dbReference type="NCBI Taxonomy" id="393608"/>
    <lineage>
        <taxon>Eukaryota</taxon>
        <taxon>Viridiplantae</taxon>
        <taxon>Streptophyta</taxon>
        <taxon>Embryophyta</taxon>
        <taxon>Tracheophyta</taxon>
        <taxon>Spermatophyta</taxon>
        <taxon>Magnoliopsida</taxon>
        <taxon>eudicotyledons</taxon>
        <taxon>Gunneridae</taxon>
        <taxon>Pentapetalae</taxon>
        <taxon>Caryophyllales</taxon>
        <taxon>Cactineae</taxon>
        <taxon>Cactaceae</taxon>
        <taxon>Opuntioideae</taxon>
        <taxon>Opuntia</taxon>
    </lineage>
</organism>
<proteinExistence type="predicted"/>
<name>A0A7C9E7V8_OPUST</name>
<dbReference type="EMBL" id="GISG01197842">
    <property type="protein sequence ID" value="MBA4657745.1"/>
    <property type="molecule type" value="Transcribed_RNA"/>
</dbReference>
<dbReference type="AlphaFoldDB" id="A0A7C9E7V8"/>
<dbReference type="PROSITE" id="PS51257">
    <property type="entry name" value="PROKAR_LIPOPROTEIN"/>
    <property type="match status" value="1"/>
</dbReference>
<evidence type="ECO:0000313" key="1">
    <source>
        <dbReference type="EMBL" id="MBA4657745.1"/>
    </source>
</evidence>
<reference evidence="1" key="1">
    <citation type="journal article" date="2013" name="J. Plant Res.">
        <title>Effect of fungi and light on seed germination of three Opuntia species from semiarid lands of central Mexico.</title>
        <authorList>
            <person name="Delgado-Sanchez P."/>
            <person name="Jimenez-Bremont J.F."/>
            <person name="Guerrero-Gonzalez Mde L."/>
            <person name="Flores J."/>
        </authorList>
    </citation>
    <scope>NUCLEOTIDE SEQUENCE</scope>
    <source>
        <tissue evidence="1">Cladode</tissue>
    </source>
</reference>
<reference evidence="1" key="2">
    <citation type="submission" date="2020-07" db="EMBL/GenBank/DDBJ databases">
        <authorList>
            <person name="Vera ALvarez R."/>
            <person name="Arias-Moreno D.M."/>
            <person name="Jimenez-Jacinto V."/>
            <person name="Jimenez-Bremont J.F."/>
            <person name="Swaminathan K."/>
            <person name="Moose S.P."/>
            <person name="Guerrero-Gonzalez M.L."/>
            <person name="Marino-Ramirez L."/>
            <person name="Landsman D."/>
            <person name="Rodriguez-Kessler M."/>
            <person name="Delgado-Sanchez P."/>
        </authorList>
    </citation>
    <scope>NUCLEOTIDE SEQUENCE</scope>
    <source>
        <tissue evidence="1">Cladode</tissue>
    </source>
</reference>
<protein>
    <submittedName>
        <fullName evidence="1">Uncharacterized protein</fullName>
    </submittedName>
</protein>
<accession>A0A7C9E7V8</accession>